<organism evidence="1">
    <name type="scientific">bioreactor metagenome</name>
    <dbReference type="NCBI Taxonomy" id="1076179"/>
    <lineage>
        <taxon>unclassified sequences</taxon>
        <taxon>metagenomes</taxon>
        <taxon>ecological metagenomes</taxon>
    </lineage>
</organism>
<sequence length="48" mass="5303">MGHKQGDMILPHGKDKRNVIRCEQVVKGNPVFSRTLTLSKDGTVIIGK</sequence>
<dbReference type="EMBL" id="VSSQ01128803">
    <property type="protein sequence ID" value="MPN57362.1"/>
    <property type="molecule type" value="Genomic_DNA"/>
</dbReference>
<reference evidence="1" key="1">
    <citation type="submission" date="2019-08" db="EMBL/GenBank/DDBJ databases">
        <authorList>
            <person name="Kucharzyk K."/>
            <person name="Murdoch R.W."/>
            <person name="Higgins S."/>
            <person name="Loffler F."/>
        </authorList>
    </citation>
    <scope>NUCLEOTIDE SEQUENCE</scope>
</reference>
<comment type="caution">
    <text evidence="1">The sequence shown here is derived from an EMBL/GenBank/DDBJ whole genome shotgun (WGS) entry which is preliminary data.</text>
</comment>
<dbReference type="AlphaFoldDB" id="A0A645J2L8"/>
<accession>A0A645J2L8</accession>
<evidence type="ECO:0000313" key="1">
    <source>
        <dbReference type="EMBL" id="MPN57362.1"/>
    </source>
</evidence>
<protein>
    <submittedName>
        <fullName evidence="1">Uncharacterized protein</fullName>
    </submittedName>
</protein>
<proteinExistence type="predicted"/>
<name>A0A645J2L8_9ZZZZ</name>
<gene>
    <name evidence="1" type="ORF">SDC9_205056</name>
</gene>